<dbReference type="AlphaFoldDB" id="A5D0R8"/>
<organism evidence="3 4">
    <name type="scientific">Pelotomaculum thermopropionicum (strain DSM 13744 / JCM 10971 / SI)</name>
    <dbReference type="NCBI Taxonomy" id="370438"/>
    <lineage>
        <taxon>Bacteria</taxon>
        <taxon>Bacillati</taxon>
        <taxon>Bacillota</taxon>
        <taxon>Clostridia</taxon>
        <taxon>Eubacteriales</taxon>
        <taxon>Desulfotomaculaceae</taxon>
        <taxon>Pelotomaculum</taxon>
    </lineage>
</organism>
<dbReference type="InterPro" id="IPR013422">
    <property type="entry name" value="CRISPR-assoc_prot_Cas5_N"/>
</dbReference>
<dbReference type="GO" id="GO:0043571">
    <property type="term" value="P:maintenance of CRISPR repeat elements"/>
    <property type="evidence" value="ECO:0007669"/>
    <property type="project" value="UniProtKB-UniRule"/>
</dbReference>
<evidence type="ECO:0000313" key="4">
    <source>
        <dbReference type="Proteomes" id="UP000006556"/>
    </source>
</evidence>
<dbReference type="PIRSF" id="PIRSF029950">
    <property type="entry name" value="Cas_CT1134"/>
    <property type="match status" value="1"/>
</dbReference>
<dbReference type="EMBL" id="AP009389">
    <property type="protein sequence ID" value="BAF60174.1"/>
    <property type="molecule type" value="Genomic_DNA"/>
</dbReference>
<accession>A5D0R8</accession>
<keyword evidence="4" id="KW-1185">Reference proteome</keyword>
<dbReference type="Proteomes" id="UP000006556">
    <property type="component" value="Chromosome"/>
</dbReference>
<evidence type="ECO:0000256" key="1">
    <source>
        <dbReference type="ARBA" id="ARBA00023118"/>
    </source>
</evidence>
<dbReference type="NCBIfam" id="TIGR01876">
    <property type="entry name" value="cas_Cas5d"/>
    <property type="match status" value="1"/>
</dbReference>
<keyword evidence="2" id="KW-0540">Nuclease</keyword>
<proteinExistence type="inferred from homology"/>
<dbReference type="KEGG" id="pth:PTH_1993"/>
<dbReference type="HOGENOM" id="CLU_086014_0_0_9"/>
<protein>
    <recommendedName>
        <fullName evidence="2">pre-crRNA processing endonuclease</fullName>
        <ecNumber evidence="2">3.1.-.-</ecNumber>
    </recommendedName>
</protein>
<sequence>MFPSCDVKVKVWGEYACFTRPEFKVERVSYPVITPSAARGVLEAIFWKPEFRWEVREIWVLNEVREEVIVRNEIESRQSPRAKCIIEEQHQQRATLFIKNPSYLLFADIALKEFVDSPKKKYIEQFNRRVEKGKCFHQPYLGTRECTAFFGPPDGTEKPATLNIATGNMLFDIAFCENTEKRELTFLKKKDGSSSVEVGGFVKPLVFAAEVRDGILKIPPQKYDELYRQEGVHVKRAG</sequence>
<dbReference type="eggNOG" id="ENOG502Z82V">
    <property type="taxonomic scope" value="Bacteria"/>
</dbReference>
<dbReference type="NCBIfam" id="TIGR02593">
    <property type="entry name" value="CRISPR_cas5"/>
    <property type="match status" value="1"/>
</dbReference>
<dbReference type="GO" id="GO:0016787">
    <property type="term" value="F:hydrolase activity"/>
    <property type="evidence" value="ECO:0007669"/>
    <property type="project" value="UniProtKB-KW"/>
</dbReference>
<dbReference type="CDD" id="cd09651">
    <property type="entry name" value="Cas5_I-C"/>
    <property type="match status" value="1"/>
</dbReference>
<dbReference type="Pfam" id="PF09704">
    <property type="entry name" value="Cas_Cas5d"/>
    <property type="match status" value="1"/>
</dbReference>
<name>A5D0R8_PELTS</name>
<evidence type="ECO:0000313" key="3">
    <source>
        <dbReference type="EMBL" id="BAF60174.1"/>
    </source>
</evidence>
<keyword evidence="2" id="KW-0694">RNA-binding</keyword>
<comment type="function">
    <text evidence="2">CRISPR (clustered regularly interspaced short palindromic repeat) is an adaptive immune system that provides protection against mobile genetic elements (viruses, transposable elements and conjugative plasmids). CRISPR clusters contain spacers, sequences complementary to antecedent mobile elements, and target invading nucleic acids. CRISPR clusters are transcribed and processed into CRISPR RNA (crRNA).</text>
</comment>
<keyword evidence="1 2" id="KW-0051">Antiviral defense</keyword>
<reference evidence="4" key="1">
    <citation type="journal article" date="2008" name="Genome Res.">
        <title>The genome of Pelotomaculum thermopropionicum reveals niche-associated evolution in anaerobic microbiota.</title>
        <authorList>
            <person name="Kosaka T."/>
            <person name="Kato S."/>
            <person name="Shimoyama T."/>
            <person name="Ishii S."/>
            <person name="Abe T."/>
            <person name="Watanabe K."/>
        </authorList>
    </citation>
    <scope>NUCLEOTIDE SEQUENCE [LARGE SCALE GENOMIC DNA]</scope>
    <source>
        <strain evidence="4">DSM 13744 / JCM 10971 / SI</strain>
    </source>
</reference>
<dbReference type="EC" id="3.1.-.-" evidence="2"/>
<dbReference type="InterPro" id="IPR021124">
    <property type="entry name" value="CRISPR-assoc_prot_Cas5"/>
</dbReference>
<dbReference type="STRING" id="370438.PTH_1993"/>
<comment type="similarity">
    <text evidence="2">Belongs to the CRISPR-associated protein Cas5 family. Subtype I-C/Dvulg subfamily.</text>
</comment>
<dbReference type="GO" id="GO:0051607">
    <property type="term" value="P:defense response to virus"/>
    <property type="evidence" value="ECO:0007669"/>
    <property type="project" value="UniProtKB-UniRule"/>
</dbReference>
<evidence type="ECO:0000256" key="2">
    <source>
        <dbReference type="PIRNR" id="PIRNR029950"/>
    </source>
</evidence>
<dbReference type="GO" id="GO:0004519">
    <property type="term" value="F:endonuclease activity"/>
    <property type="evidence" value="ECO:0007669"/>
    <property type="project" value="UniProtKB-UniRule"/>
</dbReference>
<keyword evidence="2" id="KW-0378">Hydrolase</keyword>
<dbReference type="Gene3D" id="3.30.70.2660">
    <property type="match status" value="1"/>
</dbReference>
<dbReference type="InterPro" id="IPR010155">
    <property type="entry name" value="CRISPR-assoc_prot_Cas5d"/>
</dbReference>
<keyword evidence="2" id="KW-0255">Endonuclease</keyword>
<dbReference type="GO" id="GO:0003723">
    <property type="term" value="F:RNA binding"/>
    <property type="evidence" value="ECO:0007669"/>
    <property type="project" value="UniProtKB-UniRule"/>
</dbReference>
<gene>
    <name evidence="3" type="ordered locus">PTH_1993</name>
</gene>